<sequence>MIVCVSVAIGATIQLVPSQMASNIPPILSLAVTNPMLLAAASLNVTIWPSVATSTTMS</sequence>
<name>A0A6M3LBF3_9ZZZZ</name>
<gene>
    <name evidence="1" type="ORF">MM415B04659_0009</name>
</gene>
<dbReference type="AlphaFoldDB" id="A0A6M3LBF3"/>
<proteinExistence type="predicted"/>
<reference evidence="1" key="1">
    <citation type="submission" date="2020-03" db="EMBL/GenBank/DDBJ databases">
        <title>The deep terrestrial virosphere.</title>
        <authorList>
            <person name="Holmfeldt K."/>
            <person name="Nilsson E."/>
            <person name="Simone D."/>
            <person name="Lopez-Fernandez M."/>
            <person name="Wu X."/>
            <person name="de Brujin I."/>
            <person name="Lundin D."/>
            <person name="Andersson A."/>
            <person name="Bertilsson S."/>
            <person name="Dopson M."/>
        </authorList>
    </citation>
    <scope>NUCLEOTIDE SEQUENCE</scope>
    <source>
        <strain evidence="1">MM415B04659</strain>
    </source>
</reference>
<accession>A0A6M3LBF3</accession>
<dbReference type="EMBL" id="MT143068">
    <property type="protein sequence ID" value="QJA92457.1"/>
    <property type="molecule type" value="Genomic_DNA"/>
</dbReference>
<evidence type="ECO:0000313" key="1">
    <source>
        <dbReference type="EMBL" id="QJA92457.1"/>
    </source>
</evidence>
<organism evidence="1">
    <name type="scientific">viral metagenome</name>
    <dbReference type="NCBI Taxonomy" id="1070528"/>
    <lineage>
        <taxon>unclassified sequences</taxon>
        <taxon>metagenomes</taxon>
        <taxon>organismal metagenomes</taxon>
    </lineage>
</organism>
<protein>
    <submittedName>
        <fullName evidence="1">Uncharacterized protein</fullName>
    </submittedName>
</protein>